<comment type="caution">
    <text evidence="6">The sequence shown here is derived from an EMBL/GenBank/DDBJ whole genome shotgun (WGS) entry which is preliminary data.</text>
</comment>
<dbReference type="GO" id="GO:0004301">
    <property type="term" value="F:epoxide hydrolase activity"/>
    <property type="evidence" value="ECO:0007669"/>
    <property type="project" value="TreeGrafter"/>
</dbReference>
<dbReference type="InterPro" id="IPR000639">
    <property type="entry name" value="Epox_hydrolase-like"/>
</dbReference>
<feature type="domain" description="Epoxide hydrolase N-terminal" evidence="5">
    <location>
        <begin position="1"/>
        <end position="106"/>
    </location>
</feature>
<accession>A0A9W6I4F7</accession>
<dbReference type="Proteomes" id="UP001143474">
    <property type="component" value="Unassembled WGS sequence"/>
</dbReference>
<name>A0A9W6I4F7_9ACTN</name>
<dbReference type="PANTHER" id="PTHR21661">
    <property type="entry name" value="EPOXIDE HYDROLASE 1-RELATED"/>
    <property type="match status" value="1"/>
</dbReference>
<dbReference type="InterPro" id="IPR010497">
    <property type="entry name" value="Epoxide_hydro_N"/>
</dbReference>
<dbReference type="AlphaFoldDB" id="A0A9W6I4F7"/>
<gene>
    <name evidence="6" type="ORF">GCM10017600_53030</name>
</gene>
<feature type="active site" description="Proton acceptor" evidence="4">
    <location>
        <position position="333"/>
    </location>
</feature>
<protein>
    <submittedName>
        <fullName evidence="6">Microsomal epoxide hydrolase</fullName>
    </submittedName>
</protein>
<dbReference type="Gene3D" id="3.40.50.1820">
    <property type="entry name" value="alpha/beta hydrolase"/>
    <property type="match status" value="1"/>
</dbReference>
<evidence type="ECO:0000256" key="1">
    <source>
        <dbReference type="ARBA" id="ARBA00010088"/>
    </source>
</evidence>
<keyword evidence="2" id="KW-0058">Aromatic hydrocarbons catabolism</keyword>
<evidence type="ECO:0000313" key="6">
    <source>
        <dbReference type="EMBL" id="GLK11895.1"/>
    </source>
</evidence>
<evidence type="ECO:0000256" key="2">
    <source>
        <dbReference type="ARBA" id="ARBA00022797"/>
    </source>
</evidence>
<reference evidence="6" key="2">
    <citation type="submission" date="2023-01" db="EMBL/GenBank/DDBJ databases">
        <authorList>
            <person name="Sun Q."/>
            <person name="Evtushenko L."/>
        </authorList>
    </citation>
    <scope>NUCLEOTIDE SEQUENCE</scope>
    <source>
        <strain evidence="6">VKM Ac-2007</strain>
    </source>
</reference>
<feature type="active site" description="Nucleophile" evidence="4">
    <location>
        <position position="165"/>
    </location>
</feature>
<evidence type="ECO:0000313" key="7">
    <source>
        <dbReference type="Proteomes" id="UP001143474"/>
    </source>
</evidence>
<dbReference type="Pfam" id="PF06441">
    <property type="entry name" value="EHN"/>
    <property type="match status" value="1"/>
</dbReference>
<evidence type="ECO:0000256" key="3">
    <source>
        <dbReference type="ARBA" id="ARBA00022801"/>
    </source>
</evidence>
<dbReference type="RefSeq" id="WP_271220246.1">
    <property type="nucleotide sequence ID" value="NZ_BAAAVD010000084.1"/>
</dbReference>
<dbReference type="PIRSF" id="PIRSF001112">
    <property type="entry name" value="Epoxide_hydrolase"/>
    <property type="match status" value="1"/>
</dbReference>
<sequence length="355" mass="39584">MKPFRIEIPEADIIDLRDRLARTRWTDELPEAGRSYGVPLAYVRELAEHWRDGYDWRAHEAALNGFPQFTTEIDGQNVHFVHVRSANPDAIPLLVTHGWPGSVVEFQRVLGPLSEDFHVVAPSIPGFGFSGPTREQGWDLDRVARAWAVLMERLGYDRYGVHGTDSGAVISPEVGRIAPERVVGVHVNGALGFPAEPLAGLTEIEEARVAKYQDMDGSGYAMIQSTRPQTLAYGLHDSPVGQLAWIAEKFVEWTGVEVDRDQLLTNVSVYWFTGTAGSSARLYRESAKAWGSQSTYSAVPHGVAVFPGDLGVRRVAERDHNVVHWAEYDRGGHFPAMEVPELLVSDIREFFLKRL</sequence>
<dbReference type="PRINTS" id="PR00412">
    <property type="entry name" value="EPOXHYDRLASE"/>
</dbReference>
<keyword evidence="3 6" id="KW-0378">Hydrolase</keyword>
<organism evidence="6 7">
    <name type="scientific">Streptosporangium carneum</name>
    <dbReference type="NCBI Taxonomy" id="47481"/>
    <lineage>
        <taxon>Bacteria</taxon>
        <taxon>Bacillati</taxon>
        <taxon>Actinomycetota</taxon>
        <taxon>Actinomycetes</taxon>
        <taxon>Streptosporangiales</taxon>
        <taxon>Streptosporangiaceae</taxon>
        <taxon>Streptosporangium</taxon>
    </lineage>
</organism>
<keyword evidence="7" id="KW-1185">Reference proteome</keyword>
<reference evidence="6" key="1">
    <citation type="journal article" date="2014" name="Int. J. Syst. Evol. Microbiol.">
        <title>Complete genome sequence of Corynebacterium casei LMG S-19264T (=DSM 44701T), isolated from a smear-ripened cheese.</title>
        <authorList>
            <consortium name="US DOE Joint Genome Institute (JGI-PGF)"/>
            <person name="Walter F."/>
            <person name="Albersmeier A."/>
            <person name="Kalinowski J."/>
            <person name="Ruckert C."/>
        </authorList>
    </citation>
    <scope>NUCLEOTIDE SEQUENCE</scope>
    <source>
        <strain evidence="6">VKM Ac-2007</strain>
    </source>
</reference>
<dbReference type="InterPro" id="IPR016292">
    <property type="entry name" value="Epoxide_hydrolase"/>
</dbReference>
<proteinExistence type="inferred from homology"/>
<dbReference type="EMBL" id="BSEV01000013">
    <property type="protein sequence ID" value="GLK11895.1"/>
    <property type="molecule type" value="Genomic_DNA"/>
</dbReference>
<evidence type="ECO:0000259" key="5">
    <source>
        <dbReference type="Pfam" id="PF06441"/>
    </source>
</evidence>
<dbReference type="PANTHER" id="PTHR21661:SF35">
    <property type="entry name" value="EPOXIDE HYDROLASE"/>
    <property type="match status" value="1"/>
</dbReference>
<dbReference type="InterPro" id="IPR029058">
    <property type="entry name" value="AB_hydrolase_fold"/>
</dbReference>
<dbReference type="SUPFAM" id="SSF53474">
    <property type="entry name" value="alpha/beta-Hydrolases"/>
    <property type="match status" value="1"/>
</dbReference>
<dbReference type="GO" id="GO:0097176">
    <property type="term" value="P:epoxide metabolic process"/>
    <property type="evidence" value="ECO:0007669"/>
    <property type="project" value="TreeGrafter"/>
</dbReference>
<evidence type="ECO:0000256" key="4">
    <source>
        <dbReference type="PIRSR" id="PIRSR001112-1"/>
    </source>
</evidence>
<comment type="similarity">
    <text evidence="1">Belongs to the peptidase S33 family.</text>
</comment>
<feature type="active site" description="Proton donor" evidence="4">
    <location>
        <position position="283"/>
    </location>
</feature>